<sequence length="82" mass="9339">MVHHPSATDYGSQSRPALSLLLEIIMIRSRSHNVIMARFLDNLTLVLGDSPQMRAPCQLHKRVFIVKYTLECPTCLEDAIFQ</sequence>
<organism evidence="1 2">
    <name type="scientific">Cytospora schulzeri</name>
    <dbReference type="NCBI Taxonomy" id="448051"/>
    <lineage>
        <taxon>Eukaryota</taxon>
        <taxon>Fungi</taxon>
        <taxon>Dikarya</taxon>
        <taxon>Ascomycota</taxon>
        <taxon>Pezizomycotina</taxon>
        <taxon>Sordariomycetes</taxon>
        <taxon>Sordariomycetidae</taxon>
        <taxon>Diaporthales</taxon>
        <taxon>Cytosporaceae</taxon>
        <taxon>Cytospora</taxon>
    </lineage>
</organism>
<gene>
    <name evidence="1" type="ORF">VMCG_09714</name>
</gene>
<comment type="caution">
    <text evidence="1">The sequence shown here is derived from an EMBL/GenBank/DDBJ whole genome shotgun (WGS) entry which is preliminary data.</text>
</comment>
<evidence type="ECO:0000313" key="1">
    <source>
        <dbReference type="EMBL" id="ROV90346.1"/>
    </source>
</evidence>
<accession>A0A423VHB3</accession>
<reference evidence="1 2" key="1">
    <citation type="submission" date="2015-09" db="EMBL/GenBank/DDBJ databases">
        <title>Host preference determinants of Valsa canker pathogens revealed by comparative genomics.</title>
        <authorList>
            <person name="Yin Z."/>
            <person name="Huang L."/>
        </authorList>
    </citation>
    <scope>NUCLEOTIDE SEQUENCE [LARGE SCALE GENOMIC DNA]</scope>
    <source>
        <strain evidence="1 2">03-1</strain>
    </source>
</reference>
<dbReference type="EMBL" id="LKEA01000063">
    <property type="protein sequence ID" value="ROV90346.1"/>
    <property type="molecule type" value="Genomic_DNA"/>
</dbReference>
<protein>
    <submittedName>
        <fullName evidence="1">Uncharacterized protein</fullName>
    </submittedName>
</protein>
<proteinExistence type="predicted"/>
<dbReference type="AlphaFoldDB" id="A0A423VHB3"/>
<keyword evidence="2" id="KW-1185">Reference proteome</keyword>
<dbReference type="Proteomes" id="UP000283895">
    <property type="component" value="Unassembled WGS sequence"/>
</dbReference>
<name>A0A423VHB3_9PEZI</name>
<evidence type="ECO:0000313" key="2">
    <source>
        <dbReference type="Proteomes" id="UP000283895"/>
    </source>
</evidence>